<accession>A0A098EES0</accession>
<keyword evidence="1" id="KW-0812">Transmembrane</keyword>
<dbReference type="Pfam" id="PF13385">
    <property type="entry name" value="Laminin_G_3"/>
    <property type="match status" value="1"/>
</dbReference>
<sequence length="489" mass="56400">MQWKIKDLSPHYRSEISKQVLKKHYVIASLILVCFFCSLSLVNADKFNNEQGLVAYYSFDEGEGNITLDMSGNCNDGMIYGAKWADGKYGKALYFNKSNYVNCENDSSLNIADKITIEVWIKPLNWNNSEVIISNNLYSIFHRGEWAGNRIYFLYKVNNYGINNISVSQRPGDTAWETWGGVAMIDAGEIRKWHHIAAVKSSNIMSIYLDGMKKKELNCLSGFIINSSQMLNLTIGSYFNGSVDEIKIYNRALTETEIKAEYDYQSEYKNLKAHDLLCSNDSECKTNNCFKGTCKESRYCENHSDCYSCHYCEIENNKCRPLKEIDFPCLNDSECKTKICSKGICKKKRDEERGEANLPRPEKTSKGKAYINEVNKSKNECNFDFDCLPSRYCDKNNKCKNLKDENFACSKDTECKTNNCYYEVCKDDGYVAIWNFIIGTFMLVFTILIFFLPGFALTLIKKRNSNVRKDSDIRRIRSWLKHFGNLCFK</sequence>
<feature type="transmembrane region" description="Helical" evidence="1">
    <location>
        <begin position="433"/>
        <end position="460"/>
    </location>
</feature>
<dbReference type="InterPro" id="IPR013320">
    <property type="entry name" value="ConA-like_dom_sf"/>
</dbReference>
<gene>
    <name evidence="2" type="ORF">MSIBF_A410003</name>
</gene>
<proteinExistence type="predicted"/>
<evidence type="ECO:0000313" key="2">
    <source>
        <dbReference type="EMBL" id="CEG13525.1"/>
    </source>
</evidence>
<dbReference type="EMBL" id="CCXY01000346">
    <property type="protein sequence ID" value="CEG13525.1"/>
    <property type="molecule type" value="Genomic_DNA"/>
</dbReference>
<dbReference type="AlphaFoldDB" id="A0A098EES0"/>
<reference evidence="2" key="1">
    <citation type="submission" date="2014-09" db="EMBL/GenBank/DDBJ databases">
        <authorList>
            <person name="Probst J Alexander"/>
        </authorList>
    </citation>
    <scope>NUCLEOTIDE SEQUENCE</scope>
</reference>
<keyword evidence="1" id="KW-1133">Transmembrane helix</keyword>
<name>A0A098EES0_9ZZZZ</name>
<dbReference type="SUPFAM" id="SSF49899">
    <property type="entry name" value="Concanavalin A-like lectins/glucanases"/>
    <property type="match status" value="1"/>
</dbReference>
<keyword evidence="1" id="KW-0472">Membrane</keyword>
<evidence type="ECO:0000256" key="1">
    <source>
        <dbReference type="SAM" id="Phobius"/>
    </source>
</evidence>
<dbReference type="Gene3D" id="2.60.120.200">
    <property type="match status" value="1"/>
</dbReference>
<organism evidence="2">
    <name type="scientific">groundwater metagenome</name>
    <dbReference type="NCBI Taxonomy" id="717931"/>
    <lineage>
        <taxon>unclassified sequences</taxon>
        <taxon>metagenomes</taxon>
        <taxon>ecological metagenomes</taxon>
    </lineage>
</organism>
<protein>
    <recommendedName>
        <fullName evidence="3">LamG-like jellyroll fold domain-containing protein</fullName>
    </recommendedName>
</protein>
<evidence type="ECO:0008006" key="3">
    <source>
        <dbReference type="Google" id="ProtNLM"/>
    </source>
</evidence>